<reference evidence="2 3" key="1">
    <citation type="journal article" date="2015" name="Plant Cell">
        <title>Oil accumulation by the oleaginous diatom Fistulifera solaris as revealed by the genome and transcriptome.</title>
        <authorList>
            <person name="Tanaka T."/>
            <person name="Maeda Y."/>
            <person name="Veluchamy A."/>
            <person name="Tanaka M."/>
            <person name="Abida H."/>
            <person name="Marechal E."/>
            <person name="Bowler C."/>
            <person name="Muto M."/>
            <person name="Sunaga Y."/>
            <person name="Tanaka M."/>
            <person name="Yoshino T."/>
            <person name="Taniguchi T."/>
            <person name="Fukuda Y."/>
            <person name="Nemoto M."/>
            <person name="Matsumoto M."/>
            <person name="Wong P.S."/>
            <person name="Aburatani S."/>
            <person name="Fujibuchi W."/>
        </authorList>
    </citation>
    <scope>NUCLEOTIDE SEQUENCE [LARGE SCALE GENOMIC DNA]</scope>
    <source>
        <strain evidence="2 3">JPCC DA0580</strain>
    </source>
</reference>
<feature type="compositionally biased region" description="Basic and acidic residues" evidence="1">
    <location>
        <begin position="56"/>
        <end position="66"/>
    </location>
</feature>
<dbReference type="AlphaFoldDB" id="A0A1Z5JGT9"/>
<protein>
    <recommendedName>
        <fullName evidence="4">EF-hand domain-containing protein</fullName>
    </recommendedName>
</protein>
<evidence type="ECO:0008006" key="4">
    <source>
        <dbReference type="Google" id="ProtNLM"/>
    </source>
</evidence>
<comment type="caution">
    <text evidence="2">The sequence shown here is derived from an EMBL/GenBank/DDBJ whole genome shotgun (WGS) entry which is preliminary data.</text>
</comment>
<name>A0A1Z5JGT9_FISSO</name>
<sequence>MSQGYLNRNVFERLYSTQTVASSRKQEIASANVAKPKSKHTAEINPNSRLFASTEAYKHKHDDPLHAGENTVPSRKTTTHKRAGKPPAARRLPEKSPPAKTPAGKVMTKATPSSSRSTNNKTPLFSPQASVAPQTPASASTPNTVQSTPSTVHDDATALPTLEDLVDMIEIPIEEKVTALFHSIGAVELNDLVHELEHRYPDLCTSTAVHNYTQRSDRPTGSLELAEFRYFLLFLVYFHILYDDFVFIDDDDLRISKGEFEPVAERLHLFDDWEAAYAEMDEEQEGYIMFDALCAKCARNKLV</sequence>
<organism evidence="2 3">
    <name type="scientific">Fistulifera solaris</name>
    <name type="common">Oleaginous diatom</name>
    <dbReference type="NCBI Taxonomy" id="1519565"/>
    <lineage>
        <taxon>Eukaryota</taxon>
        <taxon>Sar</taxon>
        <taxon>Stramenopiles</taxon>
        <taxon>Ochrophyta</taxon>
        <taxon>Bacillariophyta</taxon>
        <taxon>Bacillariophyceae</taxon>
        <taxon>Bacillariophycidae</taxon>
        <taxon>Naviculales</taxon>
        <taxon>Naviculaceae</taxon>
        <taxon>Fistulifera</taxon>
    </lineage>
</organism>
<evidence type="ECO:0000313" key="3">
    <source>
        <dbReference type="Proteomes" id="UP000198406"/>
    </source>
</evidence>
<evidence type="ECO:0000256" key="1">
    <source>
        <dbReference type="SAM" id="MobiDB-lite"/>
    </source>
</evidence>
<gene>
    <name evidence="2" type="ORF">FisN_17Hh141</name>
</gene>
<feature type="compositionally biased region" description="Polar residues" evidence="1">
    <location>
        <begin position="110"/>
        <end position="151"/>
    </location>
</feature>
<keyword evidence="3" id="KW-1185">Reference proteome</keyword>
<dbReference type="InParanoid" id="A0A1Z5JGT9"/>
<proteinExistence type="predicted"/>
<dbReference type="Proteomes" id="UP000198406">
    <property type="component" value="Unassembled WGS sequence"/>
</dbReference>
<feature type="region of interest" description="Disordered" evidence="1">
    <location>
        <begin position="29"/>
        <end position="154"/>
    </location>
</feature>
<dbReference type="EMBL" id="BDSP01000061">
    <property type="protein sequence ID" value="GAX13209.1"/>
    <property type="molecule type" value="Genomic_DNA"/>
</dbReference>
<accession>A0A1Z5JGT9</accession>
<evidence type="ECO:0000313" key="2">
    <source>
        <dbReference type="EMBL" id="GAX13209.1"/>
    </source>
</evidence>